<dbReference type="InterPro" id="IPR032874">
    <property type="entry name" value="DDE_dom"/>
</dbReference>
<gene>
    <name evidence="6" type="ORF">KIN_38240</name>
</gene>
<keyword evidence="3" id="KW-0238">DNA-binding</keyword>
<protein>
    <submittedName>
        <fullName evidence="6">IS6 family transposase</fullName>
    </submittedName>
</protein>
<dbReference type="GO" id="GO:0003677">
    <property type="term" value="F:DNA binding"/>
    <property type="evidence" value="ECO:0007669"/>
    <property type="project" value="UniProtKB-KW"/>
</dbReference>
<dbReference type="InterPro" id="IPR036397">
    <property type="entry name" value="RNaseH_sf"/>
</dbReference>
<dbReference type="Pfam" id="PF13610">
    <property type="entry name" value="DDE_Tnp_IS240"/>
    <property type="match status" value="1"/>
</dbReference>
<organism evidence="6 7">
    <name type="scientific">Litoreibacter roseus</name>
    <dbReference type="NCBI Taxonomy" id="2601869"/>
    <lineage>
        <taxon>Bacteria</taxon>
        <taxon>Pseudomonadati</taxon>
        <taxon>Pseudomonadota</taxon>
        <taxon>Alphaproteobacteria</taxon>
        <taxon>Rhodobacterales</taxon>
        <taxon>Roseobacteraceae</taxon>
        <taxon>Litoreibacter</taxon>
    </lineage>
</organism>
<evidence type="ECO:0000259" key="5">
    <source>
        <dbReference type="Pfam" id="PF13610"/>
    </source>
</evidence>
<comment type="caution">
    <text evidence="6">The sequence shown here is derived from an EMBL/GenBank/DDBJ whole genome shotgun (WGS) entry which is preliminary data.</text>
</comment>
<dbReference type="EMBL" id="BLJE01000006">
    <property type="protein sequence ID" value="GFE66750.1"/>
    <property type="molecule type" value="Genomic_DNA"/>
</dbReference>
<accession>A0A6N6JLJ9</accession>
<dbReference type="RefSeq" id="WP_159810082.1">
    <property type="nucleotide sequence ID" value="NZ_BLJE01000006.1"/>
</dbReference>
<dbReference type="Proteomes" id="UP000436822">
    <property type="component" value="Unassembled WGS sequence"/>
</dbReference>
<dbReference type="PANTHER" id="PTHR35528">
    <property type="entry name" value="BLL1675 PROTEIN"/>
    <property type="match status" value="1"/>
</dbReference>
<dbReference type="NCBIfam" id="NF033587">
    <property type="entry name" value="transpos_IS6"/>
    <property type="match status" value="1"/>
</dbReference>
<keyword evidence="2" id="KW-0815">Transposition</keyword>
<keyword evidence="7" id="KW-1185">Reference proteome</keyword>
<dbReference type="InterPro" id="IPR047930">
    <property type="entry name" value="Transpos_IS6"/>
</dbReference>
<reference evidence="6 7" key="1">
    <citation type="submission" date="2019-12" db="EMBL/GenBank/DDBJ databases">
        <title>Litoreibacter badius sp. nov., a novel bacteriochlorophyll a-containing bacterium in the genus Litoreibacter.</title>
        <authorList>
            <person name="Kanamuro M."/>
            <person name="Takabe Y."/>
            <person name="Mori K."/>
            <person name="Takaichi S."/>
            <person name="Hanada S."/>
        </authorList>
    </citation>
    <scope>NUCLEOTIDE SEQUENCE [LARGE SCALE GENOMIC DNA]</scope>
    <source>
        <strain evidence="6 7">K6</strain>
    </source>
</reference>
<sequence length="236" mass="27430">MPAPKNPFKGHRFPKDIILQAVRWYCRFALSYRDVKDLLEERGVHVDAATIYRWVRKFGPEIAKRSFKHKSCRSLIWHVDETYVRVGGRWRYLWRAVDQHGRLIDFRLTARRDAKAARAFFRQACDNARLYQPMTIVTDKAHSYAKVIGEMNRWSFPGEEIRHVDRKWKNNRIRSDHAALKKLVTPARGFKSLSAAKDTLKGIEAVRSIKRGHVVGREAGVAGEVRFVVSLFKEAA</sequence>
<evidence type="ECO:0000256" key="1">
    <source>
        <dbReference type="ARBA" id="ARBA00002286"/>
    </source>
</evidence>
<dbReference type="InterPro" id="IPR012337">
    <property type="entry name" value="RNaseH-like_sf"/>
</dbReference>
<dbReference type="GO" id="GO:0006310">
    <property type="term" value="P:DNA recombination"/>
    <property type="evidence" value="ECO:0007669"/>
    <property type="project" value="UniProtKB-KW"/>
</dbReference>
<comment type="function">
    <text evidence="1">Involved in the transposition of the insertion sequence.</text>
</comment>
<dbReference type="Gene3D" id="3.30.420.10">
    <property type="entry name" value="Ribonuclease H-like superfamily/Ribonuclease H"/>
    <property type="match status" value="1"/>
</dbReference>
<dbReference type="InterPro" id="IPR052183">
    <property type="entry name" value="IS_Transposase"/>
</dbReference>
<dbReference type="AlphaFoldDB" id="A0A6N6JLJ9"/>
<dbReference type="PANTHER" id="PTHR35528:SF3">
    <property type="entry name" value="BLL1675 PROTEIN"/>
    <property type="match status" value="1"/>
</dbReference>
<proteinExistence type="predicted"/>
<name>A0A6N6JLJ9_9RHOB</name>
<evidence type="ECO:0000256" key="4">
    <source>
        <dbReference type="ARBA" id="ARBA00023172"/>
    </source>
</evidence>
<evidence type="ECO:0000256" key="3">
    <source>
        <dbReference type="ARBA" id="ARBA00023125"/>
    </source>
</evidence>
<keyword evidence="4" id="KW-0233">DNA recombination</keyword>
<dbReference type="GO" id="GO:0032196">
    <property type="term" value="P:transposition"/>
    <property type="evidence" value="ECO:0007669"/>
    <property type="project" value="UniProtKB-KW"/>
</dbReference>
<feature type="domain" description="DDE" evidence="5">
    <location>
        <begin position="76"/>
        <end position="213"/>
    </location>
</feature>
<dbReference type="SUPFAM" id="SSF53098">
    <property type="entry name" value="Ribonuclease H-like"/>
    <property type="match status" value="1"/>
</dbReference>
<dbReference type="OrthoDB" id="4315389at2"/>
<evidence type="ECO:0000313" key="6">
    <source>
        <dbReference type="EMBL" id="GFE66750.1"/>
    </source>
</evidence>
<evidence type="ECO:0000313" key="7">
    <source>
        <dbReference type="Proteomes" id="UP000436822"/>
    </source>
</evidence>
<evidence type="ECO:0000256" key="2">
    <source>
        <dbReference type="ARBA" id="ARBA00022578"/>
    </source>
</evidence>